<dbReference type="Proteomes" id="UP000475385">
    <property type="component" value="Unassembled WGS sequence"/>
</dbReference>
<evidence type="ECO:0000313" key="1">
    <source>
        <dbReference type="EMBL" id="NGM21414.1"/>
    </source>
</evidence>
<organism evidence="1 2">
    <name type="scientific">Falsiroseomonas algicola</name>
    <dbReference type="NCBI Taxonomy" id="2716930"/>
    <lineage>
        <taxon>Bacteria</taxon>
        <taxon>Pseudomonadati</taxon>
        <taxon>Pseudomonadota</taxon>
        <taxon>Alphaproteobacteria</taxon>
        <taxon>Acetobacterales</taxon>
        <taxon>Roseomonadaceae</taxon>
        <taxon>Falsiroseomonas</taxon>
    </lineage>
</organism>
<sequence length="119" mass="11947">MLPGVLLGAGLMLSGCAGGLSFNRGSPGAAPAAAVPPSDPLLAFVARSQPGAQDRIVLASGQPASVRLVRAYNAASGRECREVAVGTGMAERPRVICATPDGGWAETRTLLRGGGIPRP</sequence>
<reference evidence="1 2" key="2">
    <citation type="submission" date="2020-03" db="EMBL/GenBank/DDBJ databases">
        <title>Roseomonas stagni sp. nov., isolated from pond water in Japan.</title>
        <authorList>
            <person name="Furuhata K."/>
            <person name="Miyamoto H."/>
            <person name="Goto K."/>
        </authorList>
    </citation>
    <scope>NUCLEOTIDE SEQUENCE [LARGE SCALE GENOMIC DNA]</scope>
    <source>
        <strain evidence="1 2">PeD5</strain>
    </source>
</reference>
<evidence type="ECO:0000313" key="2">
    <source>
        <dbReference type="Proteomes" id="UP000475385"/>
    </source>
</evidence>
<comment type="caution">
    <text evidence="1">The sequence shown here is derived from an EMBL/GenBank/DDBJ whole genome shotgun (WGS) entry which is preliminary data.</text>
</comment>
<dbReference type="AlphaFoldDB" id="A0A6M1LNN7"/>
<proteinExistence type="predicted"/>
<reference evidence="1 2" key="1">
    <citation type="submission" date="2020-02" db="EMBL/GenBank/DDBJ databases">
        <authorList>
            <person name="Kim H.M."/>
            <person name="Jeon C.O."/>
        </authorList>
    </citation>
    <scope>NUCLEOTIDE SEQUENCE [LARGE SCALE GENOMIC DNA]</scope>
    <source>
        <strain evidence="1 2">PeD5</strain>
    </source>
</reference>
<name>A0A6M1LNN7_9PROT</name>
<protein>
    <recommendedName>
        <fullName evidence="3">Common-antigen outer membrane protein</fullName>
    </recommendedName>
</protein>
<accession>A0A6M1LNN7</accession>
<dbReference type="EMBL" id="JAAIKB010000005">
    <property type="protein sequence ID" value="NGM21414.1"/>
    <property type="molecule type" value="Genomic_DNA"/>
</dbReference>
<evidence type="ECO:0008006" key="3">
    <source>
        <dbReference type="Google" id="ProtNLM"/>
    </source>
</evidence>
<keyword evidence="2" id="KW-1185">Reference proteome</keyword>
<gene>
    <name evidence="1" type="ORF">G3576_15425</name>
</gene>